<name>A0A9W6TTS2_9STRA</name>
<accession>A0A9W6TTS2</accession>
<protein>
    <submittedName>
        <fullName evidence="2">Unnamed protein product</fullName>
    </submittedName>
</protein>
<dbReference type="OrthoDB" id="108179at2759"/>
<sequence length="327" mass="36781">MESGPETSSRVLRSAKKHRSSPNNDNGKQKKQKTEAPEVTIPYDSPAGRFFCVLELGSASVFEFMSADDVRNLLEICSRAFTQDFLDMVSLAAINTFAVENKIHLGRHCACDWMRGLDFLQSSHSCTLDLPFGVDKTMSIFQEVKGAHDLFKALMLTKALFEVHILEGRSGAQALFTPMICPLLKMKENPSKKALVRAMNSACPRAGSRFFYNFKQKRGRSGIDYLDYHWDDIENESCQFCDRLKTSLSRLRTALIMRERICRKVYRPLKSAMTRDLMFARYIPPPRGLRGSPQSLRATVNPYKGLVAGVTSGGVLCGFYLVNGYKA</sequence>
<feature type="compositionally biased region" description="Polar residues" evidence="1">
    <location>
        <begin position="1"/>
        <end position="11"/>
    </location>
</feature>
<dbReference type="Proteomes" id="UP001165121">
    <property type="component" value="Unassembled WGS sequence"/>
</dbReference>
<comment type="caution">
    <text evidence="2">The sequence shown here is derived from an EMBL/GenBank/DDBJ whole genome shotgun (WGS) entry which is preliminary data.</text>
</comment>
<evidence type="ECO:0000313" key="3">
    <source>
        <dbReference type="Proteomes" id="UP001165121"/>
    </source>
</evidence>
<keyword evidence="3" id="KW-1185">Reference proteome</keyword>
<dbReference type="EMBL" id="BSXT01000147">
    <property type="protein sequence ID" value="GMF19167.1"/>
    <property type="molecule type" value="Genomic_DNA"/>
</dbReference>
<gene>
    <name evidence="2" type="ORF">Pfra01_000191600</name>
</gene>
<organism evidence="2 3">
    <name type="scientific">Phytophthora fragariaefolia</name>
    <dbReference type="NCBI Taxonomy" id="1490495"/>
    <lineage>
        <taxon>Eukaryota</taxon>
        <taxon>Sar</taxon>
        <taxon>Stramenopiles</taxon>
        <taxon>Oomycota</taxon>
        <taxon>Peronosporomycetes</taxon>
        <taxon>Peronosporales</taxon>
        <taxon>Peronosporaceae</taxon>
        <taxon>Phytophthora</taxon>
    </lineage>
</organism>
<evidence type="ECO:0000256" key="1">
    <source>
        <dbReference type="SAM" id="MobiDB-lite"/>
    </source>
</evidence>
<reference evidence="2" key="1">
    <citation type="submission" date="2023-04" db="EMBL/GenBank/DDBJ databases">
        <title>Phytophthora fragariaefolia NBRC 109709.</title>
        <authorList>
            <person name="Ichikawa N."/>
            <person name="Sato H."/>
            <person name="Tonouchi N."/>
        </authorList>
    </citation>
    <scope>NUCLEOTIDE SEQUENCE</scope>
    <source>
        <strain evidence="2">NBRC 109709</strain>
    </source>
</reference>
<proteinExistence type="predicted"/>
<feature type="region of interest" description="Disordered" evidence="1">
    <location>
        <begin position="1"/>
        <end position="41"/>
    </location>
</feature>
<dbReference type="AlphaFoldDB" id="A0A9W6TTS2"/>
<evidence type="ECO:0000313" key="2">
    <source>
        <dbReference type="EMBL" id="GMF19167.1"/>
    </source>
</evidence>